<dbReference type="AlphaFoldDB" id="A0A2V4EFN3"/>
<dbReference type="EMBL" id="QGLR01000010">
    <property type="protein sequence ID" value="PXZ07077.1"/>
    <property type="molecule type" value="Genomic_DNA"/>
</dbReference>
<sequence>MFIKENKLNYINNIIDNVNVGLAEQSKLSVKFVSTSENDGDTSLVLSILEDGEEIMRHLEVESIHLFSEPSYLKYLIDSILYEYS</sequence>
<evidence type="ECO:0000313" key="1">
    <source>
        <dbReference type="EMBL" id="PXZ07077.1"/>
    </source>
</evidence>
<gene>
    <name evidence="1" type="ORF">DKK70_08785</name>
</gene>
<accession>A0A2V4EFN3</accession>
<evidence type="ECO:0000313" key="2">
    <source>
        <dbReference type="Proteomes" id="UP000247932"/>
    </source>
</evidence>
<reference evidence="1 2" key="1">
    <citation type="submission" date="2018-05" db="EMBL/GenBank/DDBJ databases">
        <title>Reference genomes for bee gut microbiota database.</title>
        <authorList>
            <person name="Ellegaard K.M."/>
        </authorList>
    </citation>
    <scope>NUCLEOTIDE SEQUENCE [LARGE SCALE GENOMIC DNA]</scope>
    <source>
        <strain evidence="1 2">ESL0182</strain>
    </source>
</reference>
<name>A0A2V4EFN3_9GAMM</name>
<protein>
    <submittedName>
        <fullName evidence="1">Uncharacterized protein</fullName>
    </submittedName>
</protein>
<comment type="caution">
    <text evidence="1">The sequence shown here is derived from an EMBL/GenBank/DDBJ whole genome shotgun (WGS) entry which is preliminary data.</text>
</comment>
<keyword evidence="2" id="KW-1185">Reference proteome</keyword>
<dbReference type="Proteomes" id="UP000247932">
    <property type="component" value="Unassembled WGS sequence"/>
</dbReference>
<organism evidence="1 2">
    <name type="scientific">Gilliamella apicola</name>
    <dbReference type="NCBI Taxonomy" id="1196095"/>
    <lineage>
        <taxon>Bacteria</taxon>
        <taxon>Pseudomonadati</taxon>
        <taxon>Pseudomonadota</taxon>
        <taxon>Gammaproteobacteria</taxon>
        <taxon>Orbales</taxon>
        <taxon>Orbaceae</taxon>
        <taxon>Gilliamella</taxon>
    </lineage>
</organism>
<proteinExistence type="predicted"/>